<evidence type="ECO:0000256" key="7">
    <source>
        <dbReference type="PROSITE-ProRule" id="PRU00042"/>
    </source>
</evidence>
<feature type="domain" description="C2H2-type" evidence="8">
    <location>
        <begin position="42"/>
        <end position="71"/>
    </location>
</feature>
<dbReference type="InterPro" id="IPR013087">
    <property type="entry name" value="Znf_C2H2_type"/>
</dbReference>
<keyword evidence="3" id="KW-0677">Repeat</keyword>
<evidence type="ECO:0000256" key="2">
    <source>
        <dbReference type="ARBA" id="ARBA00022723"/>
    </source>
</evidence>
<dbReference type="SMART" id="SM00355">
    <property type="entry name" value="ZnF_C2H2"/>
    <property type="match status" value="11"/>
</dbReference>
<evidence type="ECO:0000256" key="1">
    <source>
        <dbReference type="ARBA" id="ARBA00004123"/>
    </source>
</evidence>
<keyword evidence="4 7" id="KW-0863">Zinc-finger</keyword>
<dbReference type="InterPro" id="IPR050331">
    <property type="entry name" value="Zinc_finger"/>
</dbReference>
<evidence type="ECO:0000256" key="6">
    <source>
        <dbReference type="ARBA" id="ARBA00023242"/>
    </source>
</evidence>
<dbReference type="Proteomes" id="UP000887566">
    <property type="component" value="Unplaced"/>
</dbReference>
<dbReference type="GO" id="GO:0010468">
    <property type="term" value="P:regulation of gene expression"/>
    <property type="evidence" value="ECO:0007669"/>
    <property type="project" value="TreeGrafter"/>
</dbReference>
<dbReference type="Gene3D" id="3.30.160.60">
    <property type="entry name" value="Classic Zinc Finger"/>
    <property type="match status" value="6"/>
</dbReference>
<feature type="domain" description="C2H2-type" evidence="8">
    <location>
        <begin position="13"/>
        <end position="41"/>
    </location>
</feature>
<dbReference type="GO" id="GO:0005634">
    <property type="term" value="C:nucleus"/>
    <property type="evidence" value="ECO:0007669"/>
    <property type="project" value="UniProtKB-SubCell"/>
</dbReference>
<dbReference type="FunFam" id="3.30.160.60:FF:000100">
    <property type="entry name" value="Zinc finger 45-like"/>
    <property type="match status" value="2"/>
</dbReference>
<evidence type="ECO:0000313" key="10">
    <source>
        <dbReference type="WBParaSite" id="PSAMB.scaffold5950size10511.g27592.t1"/>
    </source>
</evidence>
<dbReference type="PROSITE" id="PS00028">
    <property type="entry name" value="ZINC_FINGER_C2H2_1"/>
    <property type="match status" value="8"/>
</dbReference>
<keyword evidence="9" id="KW-1185">Reference proteome</keyword>
<evidence type="ECO:0000256" key="4">
    <source>
        <dbReference type="ARBA" id="ARBA00022771"/>
    </source>
</evidence>
<dbReference type="WBParaSite" id="PSAMB.scaffold5950size10511.g27592.t1">
    <property type="protein sequence ID" value="PSAMB.scaffold5950size10511.g27592.t1"/>
    <property type="gene ID" value="PSAMB.scaffold5950size10511.g27592"/>
</dbReference>
<evidence type="ECO:0000256" key="5">
    <source>
        <dbReference type="ARBA" id="ARBA00022833"/>
    </source>
</evidence>
<name>A0A914X1D7_9BILA</name>
<dbReference type="SUPFAM" id="SSF57667">
    <property type="entry name" value="beta-beta-alpha zinc fingers"/>
    <property type="match status" value="5"/>
</dbReference>
<feature type="domain" description="C2H2-type" evidence="8">
    <location>
        <begin position="358"/>
        <end position="385"/>
    </location>
</feature>
<dbReference type="InterPro" id="IPR036236">
    <property type="entry name" value="Znf_C2H2_sf"/>
</dbReference>
<dbReference type="PANTHER" id="PTHR16515:SF49">
    <property type="entry name" value="GASTRULA ZINC FINGER PROTEIN XLCGF49.1-LIKE-RELATED"/>
    <property type="match status" value="1"/>
</dbReference>
<organism evidence="9 10">
    <name type="scientific">Plectus sambesii</name>
    <dbReference type="NCBI Taxonomy" id="2011161"/>
    <lineage>
        <taxon>Eukaryota</taxon>
        <taxon>Metazoa</taxon>
        <taxon>Ecdysozoa</taxon>
        <taxon>Nematoda</taxon>
        <taxon>Chromadorea</taxon>
        <taxon>Plectida</taxon>
        <taxon>Plectina</taxon>
        <taxon>Plectoidea</taxon>
        <taxon>Plectidae</taxon>
        <taxon>Plectus</taxon>
    </lineage>
</organism>
<feature type="domain" description="C2H2-type" evidence="8">
    <location>
        <begin position="72"/>
        <end position="100"/>
    </location>
</feature>
<keyword evidence="5" id="KW-0862">Zinc</keyword>
<accession>A0A914X1D7</accession>
<dbReference type="Pfam" id="PF00096">
    <property type="entry name" value="zf-C2H2"/>
    <property type="match status" value="2"/>
</dbReference>
<sequence length="451" mass="50879">MADQPCSSQEDVYCCEFCSKLFSTSQGLKYHQASCNNSDKPWTCLLPLCKQSFTRKNYLVNHLLTHSSQKPFRCTICGIGFTQAANLYSHGRTLHRAYTDSLSEHRCDCSSTFLSSNDAAVHYRQSHTATAAIVCPICAVSLRDTALFAKHIEHHYGMEKNVVNLSLASYACDVGRFSLSSQFATNAELLDHLLERHSIESAAAAMCAKCGHPFGVMENFVAHARICTPDTAVDDVIAAQQRNTNTVFAAAKRKRRAREMHRCLPCGEVFESSDAHLDHCNTVHNSSTNPPLTSLDGAQFACSECDKIFNRMHKLEAHMGVHRITVGGKKCPFCRLPFKDRLSLNKHTQEAHASELPFECLQCGCRMKSSDQLRRHHRIHEKRFQCALCSRRFAQKCEFDRHTVSHTGETPYQCAYCEKRFRYSCDMKSHLKTTHVLPSLLLSSQPHQVHK</sequence>
<keyword evidence="2" id="KW-0479">Metal-binding</keyword>
<reference evidence="10" key="1">
    <citation type="submission" date="2022-11" db="UniProtKB">
        <authorList>
            <consortium name="WormBaseParasite"/>
        </authorList>
    </citation>
    <scope>IDENTIFICATION</scope>
</reference>
<feature type="domain" description="C2H2-type" evidence="8">
    <location>
        <begin position="329"/>
        <end position="357"/>
    </location>
</feature>
<dbReference type="GO" id="GO:0008270">
    <property type="term" value="F:zinc ion binding"/>
    <property type="evidence" value="ECO:0007669"/>
    <property type="project" value="UniProtKB-KW"/>
</dbReference>
<dbReference type="AlphaFoldDB" id="A0A914X1D7"/>
<feature type="domain" description="C2H2-type" evidence="8">
    <location>
        <begin position="384"/>
        <end position="411"/>
    </location>
</feature>
<evidence type="ECO:0000259" key="8">
    <source>
        <dbReference type="PROSITE" id="PS50157"/>
    </source>
</evidence>
<proteinExistence type="predicted"/>
<protein>
    <submittedName>
        <fullName evidence="10">C2H2-type domain-containing protein</fullName>
    </submittedName>
</protein>
<comment type="subcellular location">
    <subcellularLocation>
        <location evidence="1">Nucleus</location>
    </subcellularLocation>
</comment>
<evidence type="ECO:0000256" key="3">
    <source>
        <dbReference type="ARBA" id="ARBA00022737"/>
    </source>
</evidence>
<feature type="domain" description="C2H2-type" evidence="8">
    <location>
        <begin position="300"/>
        <end position="322"/>
    </location>
</feature>
<keyword evidence="6" id="KW-0539">Nucleus</keyword>
<feature type="domain" description="C2H2-type" evidence="8">
    <location>
        <begin position="412"/>
        <end position="435"/>
    </location>
</feature>
<evidence type="ECO:0000313" key="9">
    <source>
        <dbReference type="Proteomes" id="UP000887566"/>
    </source>
</evidence>
<dbReference type="PANTHER" id="PTHR16515">
    <property type="entry name" value="PR DOMAIN ZINC FINGER PROTEIN"/>
    <property type="match status" value="1"/>
</dbReference>
<dbReference type="PROSITE" id="PS50157">
    <property type="entry name" value="ZINC_FINGER_C2H2_2"/>
    <property type="match status" value="8"/>
</dbReference>